<feature type="transmembrane region" description="Helical" evidence="9">
    <location>
        <begin position="12"/>
        <end position="29"/>
    </location>
</feature>
<name>A0AAE4VKX6_9RICK</name>
<proteinExistence type="inferred from homology"/>
<dbReference type="EMBL" id="JARGYU010000002">
    <property type="protein sequence ID" value="MDZ5761363.1"/>
    <property type="molecule type" value="Genomic_DNA"/>
</dbReference>
<evidence type="ECO:0000256" key="2">
    <source>
        <dbReference type="ARBA" id="ARBA00004117"/>
    </source>
</evidence>
<dbReference type="GO" id="GO:0071973">
    <property type="term" value="P:bacterial-type flagellum-dependent cell motility"/>
    <property type="evidence" value="ECO:0007669"/>
    <property type="project" value="InterPro"/>
</dbReference>
<evidence type="ECO:0000256" key="7">
    <source>
        <dbReference type="ARBA" id="ARBA00032344"/>
    </source>
</evidence>
<keyword evidence="10" id="KW-0282">Flagellum</keyword>
<keyword evidence="4" id="KW-0732">Signal</keyword>
<organism evidence="10 11">
    <name type="scientific">Lyticum sinuosum</name>
    <dbReference type="NCBI Taxonomy" id="1332059"/>
    <lineage>
        <taxon>Bacteria</taxon>
        <taxon>Pseudomonadati</taxon>
        <taxon>Pseudomonadota</taxon>
        <taxon>Alphaproteobacteria</taxon>
        <taxon>Rickettsiales</taxon>
        <taxon>Lyticum</taxon>
    </lineage>
</organism>
<comment type="similarity">
    <text evidence="8">Belongs to the FlgI family.</text>
</comment>
<evidence type="ECO:0000256" key="4">
    <source>
        <dbReference type="ARBA" id="ARBA00022729"/>
    </source>
</evidence>
<keyword evidence="9" id="KW-1133">Transmembrane helix</keyword>
<protein>
    <recommendedName>
        <fullName evidence="3 8">Flagellar P-ring protein</fullName>
    </recommendedName>
    <alternativeName>
        <fullName evidence="7 8">Basal body P-ring protein</fullName>
    </alternativeName>
</protein>
<evidence type="ECO:0000313" key="11">
    <source>
        <dbReference type="Proteomes" id="UP001289135"/>
    </source>
</evidence>
<dbReference type="PRINTS" id="PR01010">
    <property type="entry name" value="FLGPRINGFLGI"/>
</dbReference>
<keyword evidence="5" id="KW-0574">Periplasm</keyword>
<sequence length="379" mass="41173">MLIRKLVTNKIFSILYFITFFFIFIYTPYSNYSIADSRIKDIVYFEGVRDNMLAGYGLVVGLNGTGDNLTNTGFTESTLRSYLGRMGVKNNVYSTDNSTLKTKNVAAVMVTANLPPFARSGSRMSVSVSTLGDAKSLKGGVLLATQLVGADGEVYAIAQGQISLGEIEDQQQKKRNNKSIMTTGYITNGAIVENEIEFSLNNLSTLHLALKNPDITTARAIVNAINSSIRSDISKAEDPGTVVINIPPQYSNNVVGLLAEIETLMVSPDQVAKIVIDETNGTIVFSDNVTISNVAVSNNNLIVKVDKIDKFEWLMSNNKNDLPPRDSEPGTKMMMIKESTTLSDLVDGLNSLGVKTSDMIAILKSIQQVGALQATIEIK</sequence>
<dbReference type="PANTHER" id="PTHR30381:SF0">
    <property type="entry name" value="FLAGELLAR P-RING PROTEIN"/>
    <property type="match status" value="1"/>
</dbReference>
<dbReference type="Proteomes" id="UP001289135">
    <property type="component" value="Unassembled WGS sequence"/>
</dbReference>
<comment type="subunit">
    <text evidence="8">The basal body constitutes a major portion of the flagellar organelle and consists of four rings (L,P,S, and M) mounted on a central rod.</text>
</comment>
<dbReference type="PANTHER" id="PTHR30381">
    <property type="entry name" value="FLAGELLAR P-RING PERIPLASMIC PROTEIN FLGI"/>
    <property type="match status" value="1"/>
</dbReference>
<evidence type="ECO:0000256" key="6">
    <source>
        <dbReference type="ARBA" id="ARBA00023143"/>
    </source>
</evidence>
<keyword evidence="10" id="KW-0969">Cilium</keyword>
<evidence type="ECO:0000256" key="1">
    <source>
        <dbReference type="ARBA" id="ARBA00002591"/>
    </source>
</evidence>
<evidence type="ECO:0000313" key="10">
    <source>
        <dbReference type="EMBL" id="MDZ5761363.1"/>
    </source>
</evidence>
<evidence type="ECO:0000256" key="8">
    <source>
        <dbReference type="HAMAP-Rule" id="MF_00416"/>
    </source>
</evidence>
<keyword evidence="10" id="KW-0966">Cell projection</keyword>
<reference evidence="10" key="1">
    <citation type="submission" date="2023-02" db="EMBL/GenBank/DDBJ databases">
        <title>Host association and intracellularity evolved multiple times independently in the Rickettsiales.</title>
        <authorList>
            <person name="Castelli M."/>
            <person name="Nardi T."/>
            <person name="Gammuto L."/>
            <person name="Bellinzona G."/>
            <person name="Sabaneyeva E."/>
            <person name="Potekhin A."/>
            <person name="Serra V."/>
            <person name="Petroni G."/>
            <person name="Sassera D."/>
        </authorList>
    </citation>
    <scope>NUCLEOTIDE SEQUENCE</scope>
    <source>
        <strain evidence="10">USBL-36I1</strain>
    </source>
</reference>
<dbReference type="GO" id="GO:0005198">
    <property type="term" value="F:structural molecule activity"/>
    <property type="evidence" value="ECO:0007669"/>
    <property type="project" value="InterPro"/>
</dbReference>
<dbReference type="Pfam" id="PF02119">
    <property type="entry name" value="FlgI"/>
    <property type="match status" value="1"/>
</dbReference>
<dbReference type="RefSeq" id="WP_322498792.1">
    <property type="nucleotide sequence ID" value="NZ_JARGYU010000002.1"/>
</dbReference>
<keyword evidence="11" id="KW-1185">Reference proteome</keyword>
<accession>A0AAE4VKX6</accession>
<dbReference type="HAMAP" id="MF_00416">
    <property type="entry name" value="FlgI"/>
    <property type="match status" value="1"/>
</dbReference>
<dbReference type="AlphaFoldDB" id="A0AAE4VKX6"/>
<keyword evidence="9" id="KW-0472">Membrane</keyword>
<comment type="subcellular location">
    <subcellularLocation>
        <location evidence="2 8">Bacterial flagellum basal body</location>
    </subcellularLocation>
</comment>
<gene>
    <name evidence="8" type="primary">flgI</name>
    <name evidence="10" type="ORF">Lyticum_00536</name>
</gene>
<keyword evidence="6 8" id="KW-0975">Bacterial flagellum</keyword>
<comment type="caution">
    <text evidence="10">The sequence shown here is derived from an EMBL/GenBank/DDBJ whole genome shotgun (WGS) entry which is preliminary data.</text>
</comment>
<comment type="function">
    <text evidence="1 8">Assembles around the rod to form the L-ring and probably protects the motor/basal body from shearing forces during rotation.</text>
</comment>
<dbReference type="InterPro" id="IPR001782">
    <property type="entry name" value="Flag_FlgI"/>
</dbReference>
<keyword evidence="9" id="KW-0812">Transmembrane</keyword>
<evidence type="ECO:0000256" key="5">
    <source>
        <dbReference type="ARBA" id="ARBA00022764"/>
    </source>
</evidence>
<dbReference type="GO" id="GO:0009428">
    <property type="term" value="C:bacterial-type flagellum basal body, distal rod, P ring"/>
    <property type="evidence" value="ECO:0007669"/>
    <property type="project" value="InterPro"/>
</dbReference>
<dbReference type="NCBIfam" id="NF003676">
    <property type="entry name" value="PRK05303.1"/>
    <property type="match status" value="1"/>
</dbReference>
<evidence type="ECO:0000256" key="9">
    <source>
        <dbReference type="SAM" id="Phobius"/>
    </source>
</evidence>
<evidence type="ECO:0000256" key="3">
    <source>
        <dbReference type="ARBA" id="ARBA00019515"/>
    </source>
</evidence>
<dbReference type="GO" id="GO:0030288">
    <property type="term" value="C:outer membrane-bounded periplasmic space"/>
    <property type="evidence" value="ECO:0007669"/>
    <property type="project" value="InterPro"/>
</dbReference>